<evidence type="ECO:0000256" key="1">
    <source>
        <dbReference type="ARBA" id="ARBA00004141"/>
    </source>
</evidence>
<keyword evidence="10" id="KW-1185">Reference proteome</keyword>
<dbReference type="RefSeq" id="WP_158865098.1">
    <property type="nucleotide sequence ID" value="NZ_CP046401.1"/>
</dbReference>
<evidence type="ECO:0000256" key="5">
    <source>
        <dbReference type="ARBA" id="ARBA00022989"/>
    </source>
</evidence>
<gene>
    <name evidence="9" type="ORF">GM418_08555</name>
</gene>
<feature type="domain" description="Peptidase S54 rhomboid" evidence="8">
    <location>
        <begin position="53"/>
        <end position="112"/>
    </location>
</feature>
<keyword evidence="3 7" id="KW-0812">Transmembrane</keyword>
<keyword evidence="9" id="KW-0645">Protease</keyword>
<dbReference type="Proteomes" id="UP000428260">
    <property type="component" value="Chromosome"/>
</dbReference>
<evidence type="ECO:0000256" key="4">
    <source>
        <dbReference type="ARBA" id="ARBA00022801"/>
    </source>
</evidence>
<accession>A0A6I6K1A3</accession>
<dbReference type="GO" id="GO:0006508">
    <property type="term" value="P:proteolysis"/>
    <property type="evidence" value="ECO:0007669"/>
    <property type="project" value="UniProtKB-KW"/>
</dbReference>
<reference evidence="9 10" key="1">
    <citation type="submission" date="2019-11" db="EMBL/GenBank/DDBJ databases">
        <authorList>
            <person name="Zheng R.K."/>
            <person name="Sun C.M."/>
        </authorList>
    </citation>
    <scope>NUCLEOTIDE SEQUENCE [LARGE SCALE GENOMIC DNA]</scope>
    <source>
        <strain evidence="9 10">WC007</strain>
    </source>
</reference>
<evidence type="ECO:0000313" key="9">
    <source>
        <dbReference type="EMBL" id="QGY43704.1"/>
    </source>
</evidence>
<evidence type="ECO:0000313" key="10">
    <source>
        <dbReference type="Proteomes" id="UP000428260"/>
    </source>
</evidence>
<feature type="transmembrane region" description="Helical" evidence="7">
    <location>
        <begin position="52"/>
        <end position="81"/>
    </location>
</feature>
<evidence type="ECO:0000256" key="6">
    <source>
        <dbReference type="ARBA" id="ARBA00023136"/>
    </source>
</evidence>
<dbReference type="KEGG" id="mcos:GM418_08555"/>
<feature type="transmembrane region" description="Helical" evidence="7">
    <location>
        <begin position="243"/>
        <end position="262"/>
    </location>
</feature>
<sequence>MNYRPVLNNIPPVVKNLIIINVLFMLATWVFKNMGIDMVEIFGMHYPGSDKFMLHQVITYMFMHGGFTHILFNMFALWMFGRVLESVWGPKRFLMYYMITGIGAIALHTLISYFEISAMQNTIQAFQNTPSPEILDQFVQKNLPNSSVQVRDFVNSWYDDPTNNAFAGEGLNLMQRILQMKMDIPTVGASGAVFGILLAFGMLFPNTQLMLLFPPIPIKAKYFVIGYGLVELYLGLAQPGSNVAHFAHLGGMLFGFILIKYWNKNSRHFY</sequence>
<protein>
    <submittedName>
        <fullName evidence="9">Rhomboid family intramembrane serine protease</fullName>
    </submittedName>
</protein>
<evidence type="ECO:0000259" key="8">
    <source>
        <dbReference type="Pfam" id="PF01694"/>
    </source>
</evidence>
<comment type="subcellular location">
    <subcellularLocation>
        <location evidence="1">Membrane</location>
        <topology evidence="1">Multi-pass membrane protein</topology>
    </subcellularLocation>
</comment>
<dbReference type="Pfam" id="PF01694">
    <property type="entry name" value="Rhomboid"/>
    <property type="match status" value="2"/>
</dbReference>
<dbReference type="PANTHER" id="PTHR43731">
    <property type="entry name" value="RHOMBOID PROTEASE"/>
    <property type="match status" value="1"/>
</dbReference>
<feature type="domain" description="Peptidase S54 rhomboid" evidence="8">
    <location>
        <begin position="170"/>
        <end position="259"/>
    </location>
</feature>
<dbReference type="SUPFAM" id="SSF144091">
    <property type="entry name" value="Rhomboid-like"/>
    <property type="match status" value="1"/>
</dbReference>
<comment type="similarity">
    <text evidence="2">Belongs to the peptidase S54 family.</text>
</comment>
<feature type="transmembrane region" description="Helical" evidence="7">
    <location>
        <begin position="93"/>
        <end position="114"/>
    </location>
</feature>
<keyword evidence="5 7" id="KW-1133">Transmembrane helix</keyword>
<dbReference type="AlphaFoldDB" id="A0A6I6K1A3"/>
<dbReference type="InterPro" id="IPR050925">
    <property type="entry name" value="Rhomboid_protease_S54"/>
</dbReference>
<dbReference type="GO" id="GO:0004252">
    <property type="term" value="F:serine-type endopeptidase activity"/>
    <property type="evidence" value="ECO:0007669"/>
    <property type="project" value="InterPro"/>
</dbReference>
<dbReference type="Gene3D" id="1.20.1540.10">
    <property type="entry name" value="Rhomboid-like"/>
    <property type="match status" value="1"/>
</dbReference>
<keyword evidence="6 7" id="KW-0472">Membrane</keyword>
<dbReference type="PANTHER" id="PTHR43731:SF14">
    <property type="entry name" value="PRESENILIN-ASSOCIATED RHOMBOID-LIKE PROTEIN, MITOCHONDRIAL"/>
    <property type="match status" value="1"/>
</dbReference>
<dbReference type="GO" id="GO:0016020">
    <property type="term" value="C:membrane"/>
    <property type="evidence" value="ECO:0007669"/>
    <property type="project" value="UniProtKB-SubCell"/>
</dbReference>
<feature type="transmembrane region" description="Helical" evidence="7">
    <location>
        <begin position="184"/>
        <end position="204"/>
    </location>
</feature>
<dbReference type="InterPro" id="IPR022764">
    <property type="entry name" value="Peptidase_S54_rhomboid_dom"/>
</dbReference>
<evidence type="ECO:0000256" key="7">
    <source>
        <dbReference type="SAM" id="Phobius"/>
    </source>
</evidence>
<evidence type="ECO:0000256" key="3">
    <source>
        <dbReference type="ARBA" id="ARBA00022692"/>
    </source>
</evidence>
<dbReference type="EMBL" id="CP046401">
    <property type="protein sequence ID" value="QGY43704.1"/>
    <property type="molecule type" value="Genomic_DNA"/>
</dbReference>
<proteinExistence type="inferred from homology"/>
<feature type="transmembrane region" description="Helical" evidence="7">
    <location>
        <begin position="12"/>
        <end position="31"/>
    </location>
</feature>
<keyword evidence="4" id="KW-0378">Hydrolase</keyword>
<evidence type="ECO:0000256" key="2">
    <source>
        <dbReference type="ARBA" id="ARBA00009045"/>
    </source>
</evidence>
<name>A0A6I6K1A3_9BACT</name>
<organism evidence="9 10">
    <name type="scientific">Maribellus comscasis</name>
    <dbReference type="NCBI Taxonomy" id="2681766"/>
    <lineage>
        <taxon>Bacteria</taxon>
        <taxon>Pseudomonadati</taxon>
        <taxon>Bacteroidota</taxon>
        <taxon>Bacteroidia</taxon>
        <taxon>Marinilabiliales</taxon>
        <taxon>Prolixibacteraceae</taxon>
        <taxon>Maribellus</taxon>
    </lineage>
</organism>
<dbReference type="InterPro" id="IPR035952">
    <property type="entry name" value="Rhomboid-like_sf"/>
</dbReference>